<dbReference type="Proteomes" id="UP000553632">
    <property type="component" value="Unassembled WGS sequence"/>
</dbReference>
<name>A0A7J6UAD5_PEROL</name>
<dbReference type="AlphaFoldDB" id="A0A7J6UAD5"/>
<dbReference type="EMBL" id="JABANO010005071">
    <property type="protein sequence ID" value="KAF4754130.1"/>
    <property type="molecule type" value="Genomic_DNA"/>
</dbReference>
<gene>
    <name evidence="2" type="ORF">FOZ63_006938</name>
</gene>
<reference evidence="2 3" key="1">
    <citation type="submission" date="2020-04" db="EMBL/GenBank/DDBJ databases">
        <title>Perkinsus olseni comparative genomics.</title>
        <authorList>
            <person name="Bogema D.R."/>
        </authorList>
    </citation>
    <scope>NUCLEOTIDE SEQUENCE [LARGE SCALE GENOMIC DNA]</scope>
    <source>
        <strain evidence="2 3">ATCC PRA-207</strain>
    </source>
</reference>
<keyword evidence="3" id="KW-1185">Reference proteome</keyword>
<accession>A0A7J6UAD5</accession>
<evidence type="ECO:0000313" key="2">
    <source>
        <dbReference type="EMBL" id="KAF4754130.1"/>
    </source>
</evidence>
<protein>
    <submittedName>
        <fullName evidence="2">Uncharacterized protein</fullName>
    </submittedName>
</protein>
<feature type="non-terminal residue" evidence="2">
    <location>
        <position position="1"/>
    </location>
</feature>
<organism evidence="2 3">
    <name type="scientific">Perkinsus olseni</name>
    <name type="common">Perkinsus atlanticus</name>
    <dbReference type="NCBI Taxonomy" id="32597"/>
    <lineage>
        <taxon>Eukaryota</taxon>
        <taxon>Sar</taxon>
        <taxon>Alveolata</taxon>
        <taxon>Perkinsozoa</taxon>
        <taxon>Perkinsea</taxon>
        <taxon>Perkinsida</taxon>
        <taxon>Perkinsidae</taxon>
        <taxon>Perkinsus</taxon>
    </lineage>
</organism>
<comment type="caution">
    <text evidence="2">The sequence shown here is derived from an EMBL/GenBank/DDBJ whole genome shotgun (WGS) entry which is preliminary data.</text>
</comment>
<feature type="compositionally biased region" description="Basic and acidic residues" evidence="1">
    <location>
        <begin position="125"/>
        <end position="148"/>
    </location>
</feature>
<feature type="region of interest" description="Disordered" evidence="1">
    <location>
        <begin position="48"/>
        <end position="164"/>
    </location>
</feature>
<sequence>TPKRSGKHKLEIVKLYLSKINFAEPENQKERQLEEQKDSLGCELSRFKIDRDRKRRPGQQTPAGAGKALPVFRRPSKNLRFATEPITAEPGKGEITTMMAGPPPSTVYGLTGRPSDEGTTILAEKGPKSLDRPVSFREGPRNQRREALIQEVQVLDPVTNNPNQ</sequence>
<feature type="non-terminal residue" evidence="2">
    <location>
        <position position="164"/>
    </location>
</feature>
<evidence type="ECO:0000313" key="3">
    <source>
        <dbReference type="Proteomes" id="UP000553632"/>
    </source>
</evidence>
<proteinExistence type="predicted"/>
<evidence type="ECO:0000256" key="1">
    <source>
        <dbReference type="SAM" id="MobiDB-lite"/>
    </source>
</evidence>